<proteinExistence type="predicted"/>
<gene>
    <name evidence="1" type="ORF">FA13DRAFT_1735651</name>
</gene>
<dbReference type="EMBL" id="QPFP01000032">
    <property type="protein sequence ID" value="TEB28510.1"/>
    <property type="molecule type" value="Genomic_DNA"/>
</dbReference>
<evidence type="ECO:0000313" key="1">
    <source>
        <dbReference type="EMBL" id="TEB28510.1"/>
    </source>
</evidence>
<name>A0A4Y7T2X7_COPMI</name>
<accession>A0A4Y7T2X7</accession>
<protein>
    <submittedName>
        <fullName evidence="1">Uncharacterized protein</fullName>
    </submittedName>
</protein>
<sequence length="288" mass="32609">MALTTDVTPRIHLEPSQVLKDEHRVKRLIASLSKGFFHDINEKKASEILQECLKICRGLNDTLSQVLQDKFFGGHTPFYWAITTKDPESHDPPLLKVLTLYGLTKATQQDIIAAFHVEFDSVLYEAVKPILTAVDTLNTCSPSFFQGDEYRPVVTTSSRSKATWATVHFDIPQFFDRLLVDAESSLRFYALGSTFCLAAVTTRDGHPRWRFNLEELPPSGQKAMQIIADLEIQSQSSSTYSARYYGIPYHSPRLPQMEIQERDLAEFCRNPYTANERGALSGKLTLTK</sequence>
<evidence type="ECO:0000313" key="2">
    <source>
        <dbReference type="Proteomes" id="UP000298030"/>
    </source>
</evidence>
<comment type="caution">
    <text evidence="1">The sequence shown here is derived from an EMBL/GenBank/DDBJ whole genome shotgun (WGS) entry which is preliminary data.</text>
</comment>
<keyword evidence="2" id="KW-1185">Reference proteome</keyword>
<organism evidence="1 2">
    <name type="scientific">Coprinellus micaceus</name>
    <name type="common">Glistening ink-cap mushroom</name>
    <name type="synonym">Coprinus micaceus</name>
    <dbReference type="NCBI Taxonomy" id="71717"/>
    <lineage>
        <taxon>Eukaryota</taxon>
        <taxon>Fungi</taxon>
        <taxon>Dikarya</taxon>
        <taxon>Basidiomycota</taxon>
        <taxon>Agaricomycotina</taxon>
        <taxon>Agaricomycetes</taxon>
        <taxon>Agaricomycetidae</taxon>
        <taxon>Agaricales</taxon>
        <taxon>Agaricineae</taxon>
        <taxon>Psathyrellaceae</taxon>
        <taxon>Coprinellus</taxon>
    </lineage>
</organism>
<dbReference type="AlphaFoldDB" id="A0A4Y7T2X7"/>
<dbReference type="Proteomes" id="UP000298030">
    <property type="component" value="Unassembled WGS sequence"/>
</dbReference>
<reference evidence="1 2" key="1">
    <citation type="journal article" date="2019" name="Nat. Ecol. Evol.">
        <title>Megaphylogeny resolves global patterns of mushroom evolution.</title>
        <authorList>
            <person name="Varga T."/>
            <person name="Krizsan K."/>
            <person name="Foldi C."/>
            <person name="Dima B."/>
            <person name="Sanchez-Garcia M."/>
            <person name="Sanchez-Ramirez S."/>
            <person name="Szollosi G.J."/>
            <person name="Szarkandi J.G."/>
            <person name="Papp V."/>
            <person name="Albert L."/>
            <person name="Andreopoulos W."/>
            <person name="Angelini C."/>
            <person name="Antonin V."/>
            <person name="Barry K.W."/>
            <person name="Bougher N.L."/>
            <person name="Buchanan P."/>
            <person name="Buyck B."/>
            <person name="Bense V."/>
            <person name="Catcheside P."/>
            <person name="Chovatia M."/>
            <person name="Cooper J."/>
            <person name="Damon W."/>
            <person name="Desjardin D."/>
            <person name="Finy P."/>
            <person name="Geml J."/>
            <person name="Haridas S."/>
            <person name="Hughes K."/>
            <person name="Justo A."/>
            <person name="Karasinski D."/>
            <person name="Kautmanova I."/>
            <person name="Kiss B."/>
            <person name="Kocsube S."/>
            <person name="Kotiranta H."/>
            <person name="LaButti K.M."/>
            <person name="Lechner B.E."/>
            <person name="Liimatainen K."/>
            <person name="Lipzen A."/>
            <person name="Lukacs Z."/>
            <person name="Mihaltcheva S."/>
            <person name="Morgado L.N."/>
            <person name="Niskanen T."/>
            <person name="Noordeloos M.E."/>
            <person name="Ohm R.A."/>
            <person name="Ortiz-Santana B."/>
            <person name="Ovrebo C."/>
            <person name="Racz N."/>
            <person name="Riley R."/>
            <person name="Savchenko A."/>
            <person name="Shiryaev A."/>
            <person name="Soop K."/>
            <person name="Spirin V."/>
            <person name="Szebenyi C."/>
            <person name="Tomsovsky M."/>
            <person name="Tulloss R.E."/>
            <person name="Uehling J."/>
            <person name="Grigoriev I.V."/>
            <person name="Vagvolgyi C."/>
            <person name="Papp T."/>
            <person name="Martin F.M."/>
            <person name="Miettinen O."/>
            <person name="Hibbett D.S."/>
            <person name="Nagy L.G."/>
        </authorList>
    </citation>
    <scope>NUCLEOTIDE SEQUENCE [LARGE SCALE GENOMIC DNA]</scope>
    <source>
        <strain evidence="1 2">FP101781</strain>
    </source>
</reference>